<accession>A0A1G2BH92</accession>
<evidence type="ECO:0000313" key="2">
    <source>
        <dbReference type="Proteomes" id="UP000176420"/>
    </source>
</evidence>
<dbReference type="Proteomes" id="UP000176420">
    <property type="component" value="Unassembled WGS sequence"/>
</dbReference>
<organism evidence="1 2">
    <name type="scientific">Candidatus Kerfeldbacteria bacterium RIFOXYB2_FULL_38_14</name>
    <dbReference type="NCBI Taxonomy" id="1798547"/>
    <lineage>
        <taxon>Bacteria</taxon>
        <taxon>Candidatus Kerfeldiibacteriota</taxon>
    </lineage>
</organism>
<sequence length="387" mass="44464">MLEIKENKGKTEINLAEMLSFLQSIESSVQDILERAHQEDSEQKGKEYANWPQWMHEAIAIDSPDLFSEKTPEEQEEKKQEILDKYFMPIVGILFHDLKDSVIFASTALRLQAKRILARYGANNIKELPADVNKNTKTGLQNMLKASGDVDCAVFNAGALEKFMARLNHLAYDEPKIAGVEEIKIYFPDGQKPVPFPEETSYFLNIQVYLKTAKGNFIYPLELIYAPGEIEFLVPKQVQQFIEPTPLIGEEIKTTVPALSLEGLQKQYQNSLRLEKINAQIVERTVAYLWQERAELQNAFSKYQQDPDQYQPTEKINNILQKLNISIVDLAEVMLLLQQKTTAEQEQHQESANNSLKRISTILDKKTKVYKRIKDLEIIKDLMAQEI</sequence>
<evidence type="ECO:0000313" key="1">
    <source>
        <dbReference type="EMBL" id="OGY87577.1"/>
    </source>
</evidence>
<reference evidence="1 2" key="1">
    <citation type="journal article" date="2016" name="Nat. Commun.">
        <title>Thousands of microbial genomes shed light on interconnected biogeochemical processes in an aquifer system.</title>
        <authorList>
            <person name="Anantharaman K."/>
            <person name="Brown C.T."/>
            <person name="Hug L.A."/>
            <person name="Sharon I."/>
            <person name="Castelle C.J."/>
            <person name="Probst A.J."/>
            <person name="Thomas B.C."/>
            <person name="Singh A."/>
            <person name="Wilkins M.J."/>
            <person name="Karaoz U."/>
            <person name="Brodie E.L."/>
            <person name="Williams K.H."/>
            <person name="Hubbard S.S."/>
            <person name="Banfield J.F."/>
        </authorList>
    </citation>
    <scope>NUCLEOTIDE SEQUENCE [LARGE SCALE GENOMIC DNA]</scope>
</reference>
<dbReference type="AlphaFoldDB" id="A0A1G2BH92"/>
<proteinExistence type="predicted"/>
<gene>
    <name evidence="1" type="ORF">A2319_03155</name>
</gene>
<name>A0A1G2BH92_9BACT</name>
<comment type="caution">
    <text evidence="1">The sequence shown here is derived from an EMBL/GenBank/DDBJ whole genome shotgun (WGS) entry which is preliminary data.</text>
</comment>
<dbReference type="EMBL" id="MHKI01000007">
    <property type="protein sequence ID" value="OGY87577.1"/>
    <property type="molecule type" value="Genomic_DNA"/>
</dbReference>
<protein>
    <submittedName>
        <fullName evidence="1">Uncharacterized protein</fullName>
    </submittedName>
</protein>